<reference evidence="1 2" key="1">
    <citation type="journal article" date="2020" name="Nat. Food">
        <title>A phased Vanilla planifolia genome enables genetic improvement of flavour and production.</title>
        <authorList>
            <person name="Hasing T."/>
            <person name="Tang H."/>
            <person name="Brym M."/>
            <person name="Khazi F."/>
            <person name="Huang T."/>
            <person name="Chambers A.H."/>
        </authorList>
    </citation>
    <scope>NUCLEOTIDE SEQUENCE [LARGE SCALE GENOMIC DNA]</scope>
    <source>
        <tissue evidence="1">Leaf</tissue>
    </source>
</reference>
<name>A0A835P4S0_VANPL</name>
<organism evidence="1 2">
    <name type="scientific">Vanilla planifolia</name>
    <name type="common">Vanilla</name>
    <dbReference type="NCBI Taxonomy" id="51239"/>
    <lineage>
        <taxon>Eukaryota</taxon>
        <taxon>Viridiplantae</taxon>
        <taxon>Streptophyta</taxon>
        <taxon>Embryophyta</taxon>
        <taxon>Tracheophyta</taxon>
        <taxon>Spermatophyta</taxon>
        <taxon>Magnoliopsida</taxon>
        <taxon>Liliopsida</taxon>
        <taxon>Asparagales</taxon>
        <taxon>Orchidaceae</taxon>
        <taxon>Vanilloideae</taxon>
        <taxon>Vanilleae</taxon>
        <taxon>Vanilla</taxon>
    </lineage>
</organism>
<evidence type="ECO:0000313" key="2">
    <source>
        <dbReference type="Proteomes" id="UP000639772"/>
    </source>
</evidence>
<comment type="caution">
    <text evidence="1">The sequence shown here is derived from an EMBL/GenBank/DDBJ whole genome shotgun (WGS) entry which is preliminary data.</text>
</comment>
<protein>
    <submittedName>
        <fullName evidence="1">Uncharacterized protein</fullName>
    </submittedName>
</protein>
<dbReference type="AlphaFoldDB" id="A0A835P4S0"/>
<sequence>MDEQALVEETVRRQLIPESCEEGEFISLKTMEMARIKVPNKVETNTKSAIANLQYEVERFESNCRGKELKDITAASPWFAIVAMVLLHKQIRWARERCVIPQIAIVVRMPFKLWIREHHTRQMDSMDREMLIS</sequence>
<evidence type="ECO:0000313" key="1">
    <source>
        <dbReference type="EMBL" id="KAG0446915.1"/>
    </source>
</evidence>
<dbReference type="EMBL" id="JADCNM010000527">
    <property type="protein sequence ID" value="KAG0446915.1"/>
    <property type="molecule type" value="Genomic_DNA"/>
</dbReference>
<dbReference type="Proteomes" id="UP000639772">
    <property type="component" value="Unassembled WGS sequence"/>
</dbReference>
<proteinExistence type="predicted"/>
<accession>A0A835P4S0</accession>
<gene>
    <name evidence="1" type="ORF">HPP92_028569</name>
</gene>